<dbReference type="Proteomes" id="UP001176941">
    <property type="component" value="Chromosome 5"/>
</dbReference>
<keyword evidence="2" id="KW-1185">Reference proteome</keyword>
<gene>
    <name evidence="1" type="ORF">MRATA1EN1_LOCUS24467</name>
</gene>
<proteinExistence type="predicted"/>
<protein>
    <submittedName>
        <fullName evidence="1">Uncharacterized protein</fullName>
    </submittedName>
</protein>
<evidence type="ECO:0000313" key="2">
    <source>
        <dbReference type="Proteomes" id="UP001176941"/>
    </source>
</evidence>
<evidence type="ECO:0000313" key="1">
    <source>
        <dbReference type="EMBL" id="CAI9175505.1"/>
    </source>
</evidence>
<sequence length="143" mass="15281">MGGRRKVQVPLDLACRMYRRRNPGSLQGWGRRYHNKRTCVLPRVRGAPPALRSRPPEPGLCLSYREGTALGAPLAGEERLTHLKGNGVGAEGSQTGCGVGGVCDNLVLAERSGSGFTWPAALEINLSLGDWRASSSATRSRGV</sequence>
<accession>A0ABN8ZPW6</accession>
<organism evidence="1 2">
    <name type="scientific">Rangifer tarandus platyrhynchus</name>
    <name type="common">Svalbard reindeer</name>
    <dbReference type="NCBI Taxonomy" id="3082113"/>
    <lineage>
        <taxon>Eukaryota</taxon>
        <taxon>Metazoa</taxon>
        <taxon>Chordata</taxon>
        <taxon>Craniata</taxon>
        <taxon>Vertebrata</taxon>
        <taxon>Euteleostomi</taxon>
        <taxon>Mammalia</taxon>
        <taxon>Eutheria</taxon>
        <taxon>Laurasiatheria</taxon>
        <taxon>Artiodactyla</taxon>
        <taxon>Ruminantia</taxon>
        <taxon>Pecora</taxon>
        <taxon>Cervidae</taxon>
        <taxon>Odocoileinae</taxon>
        <taxon>Rangifer</taxon>
    </lineage>
</organism>
<reference evidence="1" key="1">
    <citation type="submission" date="2023-04" db="EMBL/GenBank/DDBJ databases">
        <authorList>
            <consortium name="ELIXIR-Norway"/>
        </authorList>
    </citation>
    <scope>NUCLEOTIDE SEQUENCE [LARGE SCALE GENOMIC DNA]</scope>
</reference>
<dbReference type="EMBL" id="OX459941">
    <property type="protein sequence ID" value="CAI9175505.1"/>
    <property type="molecule type" value="Genomic_DNA"/>
</dbReference>
<name>A0ABN8ZPW6_RANTA</name>